<keyword evidence="2" id="KW-1185">Reference proteome</keyword>
<name>A0ABP1PJT5_9HEXA</name>
<evidence type="ECO:0000313" key="1">
    <source>
        <dbReference type="EMBL" id="CAL8069553.1"/>
    </source>
</evidence>
<reference evidence="1 2" key="1">
    <citation type="submission" date="2024-08" db="EMBL/GenBank/DDBJ databases">
        <authorList>
            <person name="Cucini C."/>
            <person name="Frati F."/>
        </authorList>
    </citation>
    <scope>NUCLEOTIDE SEQUENCE [LARGE SCALE GENOMIC DNA]</scope>
</reference>
<evidence type="ECO:0000313" key="2">
    <source>
        <dbReference type="Proteomes" id="UP001642540"/>
    </source>
</evidence>
<accession>A0ABP1PJT5</accession>
<sequence length="153" mass="18243">MVLERLGMPKNSFRSVVKRQRISYHPLHIHNPHPPSYAFCRWGKERYQQALTHFMLLLLLISSECEQRKAYRERINKRHEMKLLTFLSLLHNTTYKLKAKKQGIITSRTPKTIIVSKYIRFRYRVLCIFLYLQSILSLVNGNALDKIYLLPVI</sequence>
<protein>
    <submittedName>
        <fullName evidence="1">Uncharacterized protein</fullName>
    </submittedName>
</protein>
<dbReference type="Proteomes" id="UP001642540">
    <property type="component" value="Unassembled WGS sequence"/>
</dbReference>
<comment type="caution">
    <text evidence="1">The sequence shown here is derived from an EMBL/GenBank/DDBJ whole genome shotgun (WGS) entry which is preliminary data.</text>
</comment>
<organism evidence="1 2">
    <name type="scientific">Orchesella dallaii</name>
    <dbReference type="NCBI Taxonomy" id="48710"/>
    <lineage>
        <taxon>Eukaryota</taxon>
        <taxon>Metazoa</taxon>
        <taxon>Ecdysozoa</taxon>
        <taxon>Arthropoda</taxon>
        <taxon>Hexapoda</taxon>
        <taxon>Collembola</taxon>
        <taxon>Entomobryomorpha</taxon>
        <taxon>Entomobryoidea</taxon>
        <taxon>Orchesellidae</taxon>
        <taxon>Orchesellinae</taxon>
        <taxon>Orchesella</taxon>
    </lineage>
</organism>
<gene>
    <name evidence="1" type="ORF">ODALV1_LOCUS829</name>
</gene>
<proteinExistence type="predicted"/>
<dbReference type="EMBL" id="CAXLJM020000004">
    <property type="protein sequence ID" value="CAL8069553.1"/>
    <property type="molecule type" value="Genomic_DNA"/>
</dbReference>